<feature type="transmembrane region" description="Helical" evidence="1">
    <location>
        <begin position="31"/>
        <end position="53"/>
    </location>
</feature>
<feature type="transmembrane region" description="Helical" evidence="1">
    <location>
        <begin position="118"/>
        <end position="136"/>
    </location>
</feature>
<dbReference type="Pfam" id="PF00892">
    <property type="entry name" value="EamA"/>
    <property type="match status" value="2"/>
</dbReference>
<keyword evidence="1" id="KW-0812">Transmembrane</keyword>
<evidence type="ECO:0000313" key="3">
    <source>
        <dbReference type="EMBL" id="CUH99310.1"/>
    </source>
</evidence>
<keyword evidence="1" id="KW-0472">Membrane</keyword>
<feature type="domain" description="EamA" evidence="2">
    <location>
        <begin position="149"/>
        <end position="278"/>
    </location>
</feature>
<dbReference type="InterPro" id="IPR037185">
    <property type="entry name" value="EmrE-like"/>
</dbReference>
<dbReference type="EMBL" id="CYSR01000011">
    <property type="protein sequence ID" value="CUH99310.1"/>
    <property type="molecule type" value="Genomic_DNA"/>
</dbReference>
<feature type="transmembrane region" description="Helical" evidence="1">
    <location>
        <begin position="236"/>
        <end position="256"/>
    </location>
</feature>
<name>A0A0P1HL07_9RHOB</name>
<feature type="domain" description="EamA" evidence="2">
    <location>
        <begin position="3"/>
        <end position="132"/>
    </location>
</feature>
<protein>
    <submittedName>
        <fullName evidence="3">EamA-like transporter family protein</fullName>
    </submittedName>
</protein>
<dbReference type="AlphaFoldDB" id="A0A0P1HL07"/>
<reference evidence="3 4" key="1">
    <citation type="submission" date="2015-09" db="EMBL/GenBank/DDBJ databases">
        <authorList>
            <consortium name="Swine Surveillance"/>
        </authorList>
    </citation>
    <scope>NUCLEOTIDE SEQUENCE [LARGE SCALE GENOMIC DNA]</scope>
    <source>
        <strain evidence="3 4">CECT 8399</strain>
    </source>
</reference>
<feature type="transmembrane region" description="Helical" evidence="1">
    <location>
        <begin position="176"/>
        <end position="196"/>
    </location>
</feature>
<proteinExistence type="predicted"/>
<feature type="transmembrane region" description="Helical" evidence="1">
    <location>
        <begin position="148"/>
        <end position="170"/>
    </location>
</feature>
<dbReference type="STRING" id="1396826.PHA8399_01426"/>
<feature type="transmembrane region" description="Helical" evidence="1">
    <location>
        <begin position="65"/>
        <end position="84"/>
    </location>
</feature>
<sequence>MHALLLGLAAALAWGIHDLCVRFVSQRTGILPAMLTVFASGAILVAAAAFAFGNWQAMTLPAARLAGLSGAIFALASYTLYRAFALGPVKLVAPLIGAYPVLSLGMAMLQGQPVGPGHWLAVAAVVGGVGCIAVFATEDDGSPASLQAAAWGLAGAIGFALTFATGQAATQAGAELPVLIVTRTAAILILLSLALAARAVQMPARKMLPLLCLMGALDAFALGLVLHSGTLPRPEFASVGASLFGLVTVVLAWLVLRESMNRAQWISVAVTFGGIAYLGF</sequence>
<dbReference type="SUPFAM" id="SSF103481">
    <property type="entry name" value="Multidrug resistance efflux transporter EmrE"/>
    <property type="match status" value="2"/>
</dbReference>
<dbReference type="PANTHER" id="PTHR22911">
    <property type="entry name" value="ACYL-MALONYL CONDENSING ENZYME-RELATED"/>
    <property type="match status" value="1"/>
</dbReference>
<dbReference type="InterPro" id="IPR000620">
    <property type="entry name" value="EamA_dom"/>
</dbReference>
<dbReference type="PANTHER" id="PTHR22911:SF137">
    <property type="entry name" value="SOLUTE CARRIER FAMILY 35 MEMBER G2-RELATED"/>
    <property type="match status" value="1"/>
</dbReference>
<keyword evidence="1" id="KW-1133">Transmembrane helix</keyword>
<evidence type="ECO:0000313" key="4">
    <source>
        <dbReference type="Proteomes" id="UP000051326"/>
    </source>
</evidence>
<evidence type="ECO:0000259" key="2">
    <source>
        <dbReference type="Pfam" id="PF00892"/>
    </source>
</evidence>
<evidence type="ECO:0000256" key="1">
    <source>
        <dbReference type="SAM" id="Phobius"/>
    </source>
</evidence>
<accession>A0A0P1HL07</accession>
<gene>
    <name evidence="3" type="ORF">PHA8399_01426</name>
</gene>
<feature type="transmembrane region" description="Helical" evidence="1">
    <location>
        <begin position="208"/>
        <end position="230"/>
    </location>
</feature>
<dbReference type="GO" id="GO:0016020">
    <property type="term" value="C:membrane"/>
    <property type="evidence" value="ECO:0007669"/>
    <property type="project" value="InterPro"/>
</dbReference>
<dbReference type="RefSeq" id="WP_244270167.1">
    <property type="nucleotide sequence ID" value="NZ_CYSR01000011.1"/>
</dbReference>
<organism evidence="3 4">
    <name type="scientific">Leisingera aquaemixtae</name>
    <dbReference type="NCBI Taxonomy" id="1396826"/>
    <lineage>
        <taxon>Bacteria</taxon>
        <taxon>Pseudomonadati</taxon>
        <taxon>Pseudomonadota</taxon>
        <taxon>Alphaproteobacteria</taxon>
        <taxon>Rhodobacterales</taxon>
        <taxon>Roseobacteraceae</taxon>
        <taxon>Leisingera</taxon>
    </lineage>
</organism>
<dbReference type="Proteomes" id="UP000051326">
    <property type="component" value="Unassembled WGS sequence"/>
</dbReference>